<reference evidence="3" key="1">
    <citation type="journal article" date="2005" name="Nature">
        <title>The map-based sequence of the rice genome.</title>
        <authorList>
            <consortium name="International rice genome sequencing project (IRGSP)"/>
            <person name="Matsumoto T."/>
            <person name="Wu J."/>
            <person name="Kanamori H."/>
            <person name="Katayose Y."/>
            <person name="Fujisawa M."/>
            <person name="Namiki N."/>
            <person name="Mizuno H."/>
            <person name="Yamamoto K."/>
            <person name="Antonio B.A."/>
            <person name="Baba T."/>
            <person name="Sakata K."/>
            <person name="Nagamura Y."/>
            <person name="Aoki H."/>
            <person name="Arikawa K."/>
            <person name="Arita K."/>
            <person name="Bito T."/>
            <person name="Chiden Y."/>
            <person name="Fujitsuka N."/>
            <person name="Fukunaka R."/>
            <person name="Hamada M."/>
            <person name="Harada C."/>
            <person name="Hayashi A."/>
            <person name="Hijishita S."/>
            <person name="Honda M."/>
            <person name="Hosokawa S."/>
            <person name="Ichikawa Y."/>
            <person name="Idonuma A."/>
            <person name="Iijima M."/>
            <person name="Ikeda M."/>
            <person name="Ikeno M."/>
            <person name="Ito K."/>
            <person name="Ito S."/>
            <person name="Ito T."/>
            <person name="Ito Y."/>
            <person name="Ito Y."/>
            <person name="Iwabuchi A."/>
            <person name="Kamiya K."/>
            <person name="Karasawa W."/>
            <person name="Kurita K."/>
            <person name="Katagiri S."/>
            <person name="Kikuta A."/>
            <person name="Kobayashi H."/>
            <person name="Kobayashi N."/>
            <person name="Machita K."/>
            <person name="Maehara T."/>
            <person name="Masukawa M."/>
            <person name="Mizubayashi T."/>
            <person name="Mukai Y."/>
            <person name="Nagasaki H."/>
            <person name="Nagata Y."/>
            <person name="Naito S."/>
            <person name="Nakashima M."/>
            <person name="Nakama Y."/>
            <person name="Nakamichi Y."/>
            <person name="Nakamura M."/>
            <person name="Meguro A."/>
            <person name="Negishi M."/>
            <person name="Ohta I."/>
            <person name="Ohta T."/>
            <person name="Okamoto M."/>
            <person name="Ono N."/>
            <person name="Saji S."/>
            <person name="Sakaguchi M."/>
            <person name="Sakai K."/>
            <person name="Shibata M."/>
            <person name="Shimokawa T."/>
            <person name="Song J."/>
            <person name="Takazaki Y."/>
            <person name="Terasawa K."/>
            <person name="Tsugane M."/>
            <person name="Tsuji K."/>
            <person name="Ueda S."/>
            <person name="Waki K."/>
            <person name="Yamagata H."/>
            <person name="Yamamoto M."/>
            <person name="Yamamoto S."/>
            <person name="Yamane H."/>
            <person name="Yoshiki S."/>
            <person name="Yoshihara R."/>
            <person name="Yukawa K."/>
            <person name="Zhong H."/>
            <person name="Yano M."/>
            <person name="Yuan Q."/>
            <person name="Ouyang S."/>
            <person name="Liu J."/>
            <person name="Jones K.M."/>
            <person name="Gansberger K."/>
            <person name="Moffat K."/>
            <person name="Hill J."/>
            <person name="Bera J."/>
            <person name="Fadrosh D."/>
            <person name="Jin S."/>
            <person name="Johri S."/>
            <person name="Kim M."/>
            <person name="Overton L."/>
            <person name="Reardon M."/>
            <person name="Tsitrin T."/>
            <person name="Vuong H."/>
            <person name="Weaver B."/>
            <person name="Ciecko A."/>
            <person name="Tallon L."/>
            <person name="Jackson J."/>
            <person name="Pai G."/>
            <person name="Aken S.V."/>
            <person name="Utterback T."/>
            <person name="Reidmuller S."/>
            <person name="Feldblyum T."/>
            <person name="Hsiao J."/>
            <person name="Zismann V."/>
            <person name="Iobst S."/>
            <person name="de Vazeille A.R."/>
            <person name="Buell C.R."/>
            <person name="Ying K."/>
            <person name="Li Y."/>
            <person name="Lu T."/>
            <person name="Huang Y."/>
            <person name="Zhao Q."/>
            <person name="Feng Q."/>
            <person name="Zhang L."/>
            <person name="Zhu J."/>
            <person name="Weng Q."/>
            <person name="Mu J."/>
            <person name="Lu Y."/>
            <person name="Fan D."/>
            <person name="Liu Y."/>
            <person name="Guan J."/>
            <person name="Zhang Y."/>
            <person name="Yu S."/>
            <person name="Liu X."/>
            <person name="Zhang Y."/>
            <person name="Hong G."/>
            <person name="Han B."/>
            <person name="Choisne N."/>
            <person name="Demange N."/>
            <person name="Orjeda G."/>
            <person name="Samain S."/>
            <person name="Cattolico L."/>
            <person name="Pelletier E."/>
            <person name="Couloux A."/>
            <person name="Segurens B."/>
            <person name="Wincker P."/>
            <person name="D'Hont A."/>
            <person name="Scarpelli C."/>
            <person name="Weissenbach J."/>
            <person name="Salanoubat M."/>
            <person name="Quetier F."/>
            <person name="Yu Y."/>
            <person name="Kim H.R."/>
            <person name="Rambo T."/>
            <person name="Currie J."/>
            <person name="Collura K."/>
            <person name="Luo M."/>
            <person name="Yang T."/>
            <person name="Ammiraju J.S.S."/>
            <person name="Engler F."/>
            <person name="Soderlund C."/>
            <person name="Wing R.A."/>
            <person name="Palmer L.E."/>
            <person name="de la Bastide M."/>
            <person name="Spiegel L."/>
            <person name="Nascimento L."/>
            <person name="Zutavern T."/>
            <person name="O'Shaughnessy A."/>
            <person name="Dike S."/>
            <person name="Dedhia N."/>
            <person name="Preston R."/>
            <person name="Balija V."/>
            <person name="McCombie W.R."/>
            <person name="Chow T."/>
            <person name="Chen H."/>
            <person name="Chung M."/>
            <person name="Chen C."/>
            <person name="Shaw J."/>
            <person name="Wu H."/>
            <person name="Hsiao K."/>
            <person name="Chao Y."/>
            <person name="Chu M."/>
            <person name="Cheng C."/>
            <person name="Hour A."/>
            <person name="Lee P."/>
            <person name="Lin S."/>
            <person name="Lin Y."/>
            <person name="Liou J."/>
            <person name="Liu S."/>
            <person name="Hsing Y."/>
            <person name="Raghuvanshi S."/>
            <person name="Mohanty A."/>
            <person name="Bharti A.K."/>
            <person name="Gaur A."/>
            <person name="Gupta V."/>
            <person name="Kumar D."/>
            <person name="Ravi V."/>
            <person name="Vij S."/>
            <person name="Kapur A."/>
            <person name="Khurana P."/>
            <person name="Khurana P."/>
            <person name="Khurana J.P."/>
            <person name="Tyagi A.K."/>
            <person name="Gaikwad K."/>
            <person name="Singh A."/>
            <person name="Dalal V."/>
            <person name="Srivastava S."/>
            <person name="Dixit A."/>
            <person name="Pal A.K."/>
            <person name="Ghazi I.A."/>
            <person name="Yadav M."/>
            <person name="Pandit A."/>
            <person name="Bhargava A."/>
            <person name="Sureshbabu K."/>
            <person name="Batra K."/>
            <person name="Sharma T.R."/>
            <person name="Mohapatra T."/>
            <person name="Singh N.K."/>
            <person name="Messing J."/>
            <person name="Nelson A.B."/>
            <person name="Fuks G."/>
            <person name="Kavchok S."/>
            <person name="Keizer G."/>
            <person name="Linton E."/>
            <person name="Llaca V."/>
            <person name="Song R."/>
            <person name="Tanyolac B."/>
            <person name="Young S."/>
            <person name="Ho-Il K."/>
            <person name="Hahn J.H."/>
            <person name="Sangsakoo G."/>
            <person name="Vanavichit A."/>
            <person name="de Mattos Luiz.A.T."/>
            <person name="Zimmer P.D."/>
            <person name="Malone G."/>
            <person name="Dellagostin O."/>
            <person name="de Oliveira A.C."/>
            <person name="Bevan M."/>
            <person name="Bancroft I."/>
            <person name="Minx P."/>
            <person name="Cordum H."/>
            <person name="Wilson R."/>
            <person name="Cheng Z."/>
            <person name="Jin W."/>
            <person name="Jiang J."/>
            <person name="Leong S.A."/>
            <person name="Iwama H."/>
            <person name="Gojobori T."/>
            <person name="Itoh T."/>
            <person name="Niimura Y."/>
            <person name="Fujii Y."/>
            <person name="Habara T."/>
            <person name="Sakai H."/>
            <person name="Sato Y."/>
            <person name="Wilson G."/>
            <person name="Kumar K."/>
            <person name="McCouch S."/>
            <person name="Juretic N."/>
            <person name="Hoen D."/>
            <person name="Wright S."/>
            <person name="Bruskiewich R."/>
            <person name="Bureau T."/>
            <person name="Miyao A."/>
            <person name="Hirochika H."/>
            <person name="Nishikawa T."/>
            <person name="Kadowaki K."/>
            <person name="Sugiura M."/>
            <person name="Burr B."/>
            <person name="Sasaki T."/>
        </authorList>
    </citation>
    <scope>NUCLEOTIDE SEQUENCE [LARGE SCALE GENOMIC DNA]</scope>
    <source>
        <strain evidence="3">cv. Nipponbare</strain>
    </source>
</reference>
<protein>
    <submittedName>
        <fullName evidence="2">Os06g0180666 protein</fullName>
    </submittedName>
</protein>
<evidence type="ECO:0000313" key="2">
    <source>
        <dbReference type="EMBL" id="BAS96464.1"/>
    </source>
</evidence>
<dbReference type="EMBL" id="AP014962">
    <property type="protein sequence ID" value="BAS96464.1"/>
    <property type="molecule type" value="Genomic_DNA"/>
</dbReference>
<evidence type="ECO:0000256" key="1">
    <source>
        <dbReference type="SAM" id="MobiDB-lite"/>
    </source>
</evidence>
<organism evidence="2 3">
    <name type="scientific">Oryza sativa subsp. japonica</name>
    <name type="common">Rice</name>
    <dbReference type="NCBI Taxonomy" id="39947"/>
    <lineage>
        <taxon>Eukaryota</taxon>
        <taxon>Viridiplantae</taxon>
        <taxon>Streptophyta</taxon>
        <taxon>Embryophyta</taxon>
        <taxon>Tracheophyta</taxon>
        <taxon>Spermatophyta</taxon>
        <taxon>Magnoliopsida</taxon>
        <taxon>Liliopsida</taxon>
        <taxon>Poales</taxon>
        <taxon>Poaceae</taxon>
        <taxon>BOP clade</taxon>
        <taxon>Oryzoideae</taxon>
        <taxon>Oryzeae</taxon>
        <taxon>Oryzinae</taxon>
        <taxon>Oryza</taxon>
        <taxon>Oryza sativa</taxon>
    </lineage>
</organism>
<accession>A0A0P0WTM6</accession>
<feature type="compositionally biased region" description="Low complexity" evidence="1">
    <location>
        <begin position="56"/>
        <end position="67"/>
    </location>
</feature>
<keyword evidence="3" id="KW-1185">Reference proteome</keyword>
<evidence type="ECO:0000313" key="3">
    <source>
        <dbReference type="Proteomes" id="UP000059680"/>
    </source>
</evidence>
<dbReference type="AlphaFoldDB" id="A0A0P0WTM6"/>
<feature type="compositionally biased region" description="Basic residues" evidence="1">
    <location>
        <begin position="33"/>
        <end position="55"/>
    </location>
</feature>
<proteinExistence type="predicted"/>
<dbReference type="Gramene" id="Os06t0180666-00">
    <property type="protein sequence ID" value="Os06t0180666-00"/>
    <property type="gene ID" value="Os06g0180666"/>
</dbReference>
<dbReference type="Proteomes" id="UP000059680">
    <property type="component" value="Chromosome 6"/>
</dbReference>
<dbReference type="InParanoid" id="A0A0P0WTM6"/>
<feature type="region of interest" description="Disordered" evidence="1">
    <location>
        <begin position="23"/>
        <end position="69"/>
    </location>
</feature>
<reference evidence="2 3" key="2">
    <citation type="journal article" date="2013" name="Plant Cell Physiol.">
        <title>Rice Annotation Project Database (RAP-DB): an integrative and interactive database for rice genomics.</title>
        <authorList>
            <person name="Sakai H."/>
            <person name="Lee S.S."/>
            <person name="Tanaka T."/>
            <person name="Numa H."/>
            <person name="Kim J."/>
            <person name="Kawahara Y."/>
            <person name="Wakimoto H."/>
            <person name="Yang C.C."/>
            <person name="Iwamoto M."/>
            <person name="Abe T."/>
            <person name="Yamada Y."/>
            <person name="Muto A."/>
            <person name="Inokuchi H."/>
            <person name="Ikemura T."/>
            <person name="Matsumoto T."/>
            <person name="Sasaki T."/>
            <person name="Itoh T."/>
        </authorList>
    </citation>
    <scope>NUCLEOTIDE SEQUENCE [LARGE SCALE GENOMIC DNA]</scope>
    <source>
        <strain evidence="3">cv. Nipponbare</strain>
    </source>
</reference>
<reference evidence="2 3" key="3">
    <citation type="journal article" date="2013" name="Rice">
        <title>Improvement of the Oryza sativa Nipponbare reference genome using next generation sequence and optical map data.</title>
        <authorList>
            <person name="Kawahara Y."/>
            <person name="de la Bastide M."/>
            <person name="Hamilton J.P."/>
            <person name="Kanamori H."/>
            <person name="McCombie W.R."/>
            <person name="Ouyang S."/>
            <person name="Schwartz D.C."/>
            <person name="Tanaka T."/>
            <person name="Wu J."/>
            <person name="Zhou S."/>
            <person name="Childs K.L."/>
            <person name="Davidson R.M."/>
            <person name="Lin H."/>
            <person name="Quesada-Ocampo L."/>
            <person name="Vaillancourt B."/>
            <person name="Sakai H."/>
            <person name="Lee S.S."/>
            <person name="Kim J."/>
            <person name="Numa H."/>
            <person name="Itoh T."/>
            <person name="Buell C.R."/>
            <person name="Matsumoto T."/>
        </authorList>
    </citation>
    <scope>NUCLEOTIDE SEQUENCE [LARGE SCALE GENOMIC DNA]</scope>
    <source>
        <strain evidence="3">cv. Nipponbare</strain>
    </source>
</reference>
<dbReference type="PaxDb" id="39947-A0A0P0WTM6"/>
<gene>
    <name evidence="2" type="ordered locus">Os06g0180666</name>
    <name evidence="2" type="ORF">OSNPB_060180666</name>
</gene>
<name>A0A0P0WTM6_ORYSJ</name>
<sequence>MGQDVAGGELVQAHGALRLLRRVPPQPAPPHQPPHHPFPRVHLPLHPHRRRRRRSPAPSAAAGGASVQLDASRAVMPAETSSVNLLMTDSLWLLSFWSSRSFASRALLSSDHPWMSSITLLLCCKSQSPNQFISSINQSNRTNQSFDQSVVHTLPE</sequence>